<dbReference type="PATRIC" id="fig|909613.9.peg.5603"/>
<evidence type="ECO:0000313" key="6">
    <source>
        <dbReference type="EMBL" id="EWC59113.1"/>
    </source>
</evidence>
<comment type="caution">
    <text evidence="6">The sequence shown here is derived from an EMBL/GenBank/DDBJ whole genome shotgun (WGS) entry which is preliminary data.</text>
</comment>
<dbReference type="PROSITE" id="PS51186">
    <property type="entry name" value="GNAT"/>
    <property type="match status" value="1"/>
</dbReference>
<proteinExistence type="inferred from homology"/>
<dbReference type="InterPro" id="IPR016181">
    <property type="entry name" value="Acyl_CoA_acyltransferase"/>
</dbReference>
<dbReference type="InterPro" id="IPR041380">
    <property type="entry name" value="Acetyltransf_17"/>
</dbReference>
<dbReference type="PANTHER" id="PTHR37817">
    <property type="entry name" value="N-ACETYLTRANSFERASE EIS"/>
    <property type="match status" value="1"/>
</dbReference>
<feature type="binding site" evidence="4">
    <location>
        <begin position="80"/>
        <end position="82"/>
    </location>
    <ligand>
        <name>acetyl-CoA</name>
        <dbReference type="ChEBI" id="CHEBI:57288"/>
    </ligand>
</feature>
<dbReference type="GO" id="GO:0030649">
    <property type="term" value="P:aminoglycoside antibiotic catabolic process"/>
    <property type="evidence" value="ECO:0007669"/>
    <property type="project" value="TreeGrafter"/>
</dbReference>
<dbReference type="Gene3D" id="3.30.1050.10">
    <property type="entry name" value="SCP2 sterol-binding domain"/>
    <property type="match status" value="1"/>
</dbReference>
<evidence type="ECO:0000256" key="4">
    <source>
        <dbReference type="HAMAP-Rule" id="MF_01812"/>
    </source>
</evidence>
<dbReference type="HAMAP" id="MF_01812">
    <property type="entry name" value="Eis"/>
    <property type="match status" value="1"/>
</dbReference>
<dbReference type="InterPro" id="IPR051554">
    <property type="entry name" value="Acetyltransferase_Eis"/>
</dbReference>
<gene>
    <name evidence="6" type="ORF">UO65_5604</name>
</gene>
<comment type="subunit">
    <text evidence="4">Homohexamer; trimer of dimers.</text>
</comment>
<dbReference type="InterPro" id="IPR000182">
    <property type="entry name" value="GNAT_dom"/>
</dbReference>
<keyword evidence="2 4" id="KW-0808">Transferase</keyword>
<dbReference type="InterPro" id="IPR025559">
    <property type="entry name" value="Eis_dom"/>
</dbReference>
<feature type="active site" description="Proton acceptor; via carboxylate" evidence="4">
    <location>
        <position position="395"/>
    </location>
</feature>
<evidence type="ECO:0000313" key="7">
    <source>
        <dbReference type="Proteomes" id="UP000019277"/>
    </source>
</evidence>
<dbReference type="Pfam" id="PF13530">
    <property type="entry name" value="SCP2_2"/>
    <property type="match status" value="1"/>
</dbReference>
<evidence type="ECO:0000256" key="3">
    <source>
        <dbReference type="ARBA" id="ARBA00023315"/>
    </source>
</evidence>
<dbReference type="AlphaFoldDB" id="W7IFM9"/>
<feature type="active site" description="Proton donor" evidence="4">
    <location>
        <position position="121"/>
    </location>
</feature>
<evidence type="ECO:0000256" key="2">
    <source>
        <dbReference type="ARBA" id="ARBA00022679"/>
    </source>
</evidence>
<keyword evidence="7" id="KW-1185">Reference proteome</keyword>
<dbReference type="Proteomes" id="UP000019277">
    <property type="component" value="Unassembled WGS sequence"/>
</dbReference>
<feature type="binding site" evidence="4">
    <location>
        <begin position="116"/>
        <end position="117"/>
    </location>
    <ligand>
        <name>acetyl-CoA</name>
        <dbReference type="ChEBI" id="CHEBI:57288"/>
    </ligand>
</feature>
<accession>W7IFM9</accession>
<feature type="domain" description="N-acetyltransferase" evidence="5">
    <location>
        <begin position="1"/>
        <end position="151"/>
    </location>
</feature>
<dbReference type="eggNOG" id="COG4552">
    <property type="taxonomic scope" value="Bacteria"/>
</dbReference>
<feature type="binding site" evidence="4">
    <location>
        <begin position="88"/>
        <end position="93"/>
    </location>
    <ligand>
        <name>acetyl-CoA</name>
        <dbReference type="ChEBI" id="CHEBI:57288"/>
    </ligand>
</feature>
<dbReference type="NCBIfam" id="NF002367">
    <property type="entry name" value="PRK01346.1-4"/>
    <property type="match status" value="1"/>
</dbReference>
<evidence type="ECO:0000259" key="5">
    <source>
        <dbReference type="PROSITE" id="PS51186"/>
    </source>
</evidence>
<organism evidence="6 7">
    <name type="scientific">Actinokineospora spheciospongiae</name>
    <dbReference type="NCBI Taxonomy" id="909613"/>
    <lineage>
        <taxon>Bacteria</taxon>
        <taxon>Bacillati</taxon>
        <taxon>Actinomycetota</taxon>
        <taxon>Actinomycetes</taxon>
        <taxon>Pseudonocardiales</taxon>
        <taxon>Pseudonocardiaceae</taxon>
        <taxon>Actinokineospora</taxon>
    </lineage>
</organism>
<dbReference type="STRING" id="909613.UO65_5604"/>
<keyword evidence="3 4" id="KW-0012">Acyltransferase</keyword>
<evidence type="ECO:0000256" key="1">
    <source>
        <dbReference type="ARBA" id="ARBA00009213"/>
    </source>
</evidence>
<dbReference type="GO" id="GO:0034069">
    <property type="term" value="F:aminoglycoside N-acetyltransferase activity"/>
    <property type="evidence" value="ECO:0007669"/>
    <property type="project" value="TreeGrafter"/>
</dbReference>
<dbReference type="Pfam" id="PF17668">
    <property type="entry name" value="Acetyltransf_17"/>
    <property type="match status" value="1"/>
</dbReference>
<dbReference type="PANTHER" id="PTHR37817:SF1">
    <property type="entry name" value="N-ACETYLTRANSFERASE EIS"/>
    <property type="match status" value="1"/>
</dbReference>
<sequence length="395" mass="42905">MEIRTLADDELRTAQTLFMRSLHRPPVTDEQWELVGRSFEPGRTWGAFAGDVLAGTALSWASKLRVPGGQVRGLAAVTRVGVRADHRRRGVLTGLMRAQLAEVAARGEVFAGLRATEPVIYGRFGYGVATRFHTVTVARDRAVFHPGLPATGEVRLLDTDRALEVLPDLYERIVRARVGSMARPDALWRTSFGWPIGTGHDPRIAVHTGPDGDEGYAVFAARRPDAGNATLEVDDLQGSSPAAVAALWRFLLSIDLVDEVKVLSRPVDEPVEAMFVDQRAVSKVVPMNDLWLRVVDVPEALAARSWGGPLTLEVRDALLPGNTGVYRVSESGVDRVDAEPELSVDVDVLAQLYFGRWTVSALAGVNRLRVANPEAAARADAAFALPATAWTGTFF</sequence>
<dbReference type="InterPro" id="IPR022902">
    <property type="entry name" value="NAcTrfase_Eis"/>
</dbReference>
<name>W7IFM9_9PSEU</name>
<dbReference type="Gene3D" id="3.40.630.30">
    <property type="match status" value="2"/>
</dbReference>
<comment type="similarity">
    <text evidence="1 4">Belongs to the acetyltransferase Eis family.</text>
</comment>
<dbReference type="EMBL" id="AYXG01000218">
    <property type="protein sequence ID" value="EWC59113.1"/>
    <property type="molecule type" value="Genomic_DNA"/>
</dbReference>
<dbReference type="SUPFAM" id="SSF55729">
    <property type="entry name" value="Acyl-CoA N-acyltransferases (Nat)"/>
    <property type="match status" value="1"/>
</dbReference>
<protein>
    <submittedName>
        <fullName evidence="6">Enhanced intracellular survival protein</fullName>
    </submittedName>
</protein>
<dbReference type="InterPro" id="IPR036527">
    <property type="entry name" value="SCP2_sterol-bd_dom_sf"/>
</dbReference>
<dbReference type="SUPFAM" id="SSF55718">
    <property type="entry name" value="SCP-like"/>
    <property type="match status" value="1"/>
</dbReference>
<reference evidence="6 7" key="1">
    <citation type="journal article" date="2014" name="Genome Announc.">
        <title>Draft Genome Sequence of the Antitrypanosomally Active Sponge-Associated Bacterium Actinokineospora sp. Strain EG49.</title>
        <authorList>
            <person name="Harjes J."/>
            <person name="Ryu T."/>
            <person name="Abdelmohsen U.R."/>
            <person name="Moitinho-Silva L."/>
            <person name="Horn H."/>
            <person name="Ravasi T."/>
            <person name="Hentschel U."/>
        </authorList>
    </citation>
    <scope>NUCLEOTIDE SEQUENCE [LARGE SCALE GENOMIC DNA]</scope>
    <source>
        <strain evidence="6 7">EG49</strain>
    </source>
</reference>
<dbReference type="Pfam" id="PF13527">
    <property type="entry name" value="Acetyltransf_9"/>
    <property type="match status" value="1"/>
</dbReference>